<gene>
    <name evidence="1" type="ORF">OJF2_72420</name>
</gene>
<evidence type="ECO:0000313" key="1">
    <source>
        <dbReference type="EMBL" id="QEH38636.1"/>
    </source>
</evidence>
<name>A0A5B9WDE5_9BACT</name>
<reference evidence="1 2" key="1">
    <citation type="submission" date="2019-08" db="EMBL/GenBank/DDBJ databases">
        <title>Deep-cultivation of Planctomycetes and their phenomic and genomic characterization uncovers novel biology.</title>
        <authorList>
            <person name="Wiegand S."/>
            <person name="Jogler M."/>
            <person name="Boedeker C."/>
            <person name="Pinto D."/>
            <person name="Vollmers J."/>
            <person name="Rivas-Marin E."/>
            <person name="Kohn T."/>
            <person name="Peeters S.H."/>
            <person name="Heuer A."/>
            <person name="Rast P."/>
            <person name="Oberbeckmann S."/>
            <person name="Bunk B."/>
            <person name="Jeske O."/>
            <person name="Meyerdierks A."/>
            <person name="Storesund J.E."/>
            <person name="Kallscheuer N."/>
            <person name="Luecker S."/>
            <person name="Lage O.M."/>
            <person name="Pohl T."/>
            <person name="Merkel B.J."/>
            <person name="Hornburger P."/>
            <person name="Mueller R.-W."/>
            <person name="Bruemmer F."/>
            <person name="Labrenz M."/>
            <person name="Spormann A.M."/>
            <person name="Op den Camp H."/>
            <person name="Overmann J."/>
            <person name="Amann R."/>
            <person name="Jetten M.S.M."/>
            <person name="Mascher T."/>
            <person name="Medema M.H."/>
            <person name="Devos D.P."/>
            <person name="Kaster A.-K."/>
            <person name="Ovreas L."/>
            <person name="Rohde M."/>
            <person name="Galperin M.Y."/>
            <person name="Jogler C."/>
        </authorList>
    </citation>
    <scope>NUCLEOTIDE SEQUENCE [LARGE SCALE GENOMIC DNA]</scope>
    <source>
        <strain evidence="1 2">OJF2</strain>
    </source>
</reference>
<dbReference type="KEGG" id="agv:OJF2_72420"/>
<organism evidence="1 2">
    <name type="scientific">Aquisphaera giovannonii</name>
    <dbReference type="NCBI Taxonomy" id="406548"/>
    <lineage>
        <taxon>Bacteria</taxon>
        <taxon>Pseudomonadati</taxon>
        <taxon>Planctomycetota</taxon>
        <taxon>Planctomycetia</taxon>
        <taxon>Isosphaerales</taxon>
        <taxon>Isosphaeraceae</taxon>
        <taxon>Aquisphaera</taxon>
    </lineage>
</organism>
<protein>
    <submittedName>
        <fullName evidence="1">Uncharacterized protein</fullName>
    </submittedName>
</protein>
<dbReference type="EMBL" id="CP042997">
    <property type="protein sequence ID" value="QEH38636.1"/>
    <property type="molecule type" value="Genomic_DNA"/>
</dbReference>
<proteinExistence type="predicted"/>
<dbReference type="Proteomes" id="UP000324233">
    <property type="component" value="Chromosome"/>
</dbReference>
<accession>A0A5B9WDE5</accession>
<evidence type="ECO:0000313" key="2">
    <source>
        <dbReference type="Proteomes" id="UP000324233"/>
    </source>
</evidence>
<keyword evidence="2" id="KW-1185">Reference proteome</keyword>
<sequence length="192" mass="19689">MPSSTDRVFLVHPVSLGGREGEGAAPDLSVDTSRSIPVVLIGSRTPAAGDLVAAFAVGGRWVADSGASSGLICSPCSLPSRNLVISWTNARLGNGSTTLVYKAPSSWLSACTQQLLFSLTCGSSRVQLGVAYYLSGSCPDGQSQACVSPGSSPLALSLDAASCNPLYLHFTVTAAACPVLWNKGYSGFTITQ</sequence>
<dbReference type="AlphaFoldDB" id="A0A5B9WDE5"/>